<feature type="domain" description="DM2" evidence="2">
    <location>
        <begin position="38"/>
        <end position="115"/>
    </location>
</feature>
<dbReference type="InterPro" id="IPR036885">
    <property type="entry name" value="SWIB_MDM2_dom_sf"/>
</dbReference>
<proteinExistence type="predicted"/>
<dbReference type="SUPFAM" id="SSF47592">
    <property type="entry name" value="SWIB/MDM2 domain"/>
    <property type="match status" value="1"/>
</dbReference>
<dbReference type="EMBL" id="FNBN01000002">
    <property type="protein sequence ID" value="SDF65287.1"/>
    <property type="molecule type" value="Genomic_DNA"/>
</dbReference>
<evidence type="ECO:0000313" key="4">
    <source>
        <dbReference type="Proteomes" id="UP000199045"/>
    </source>
</evidence>
<dbReference type="PROSITE" id="PS51925">
    <property type="entry name" value="SWIB_MDM2"/>
    <property type="match status" value="1"/>
</dbReference>
<dbReference type="InterPro" id="IPR003121">
    <property type="entry name" value="SWIB_MDM2_domain"/>
</dbReference>
<dbReference type="AlphaFoldDB" id="A0A1G7MUB6"/>
<protein>
    <submittedName>
        <fullName evidence="3">SWIB/MDM2 domain-containing protein</fullName>
    </submittedName>
</protein>
<gene>
    <name evidence="3" type="ORF">SAMN04488121_102558</name>
</gene>
<evidence type="ECO:0000259" key="2">
    <source>
        <dbReference type="PROSITE" id="PS51925"/>
    </source>
</evidence>
<dbReference type="SMART" id="SM00151">
    <property type="entry name" value="SWIB"/>
    <property type="match status" value="1"/>
</dbReference>
<dbReference type="CDD" id="cd10567">
    <property type="entry name" value="SWIB-MDM2_like"/>
    <property type="match status" value="1"/>
</dbReference>
<feature type="compositionally biased region" description="Basic and acidic residues" evidence="1">
    <location>
        <begin position="25"/>
        <end position="35"/>
    </location>
</feature>
<dbReference type="RefSeq" id="WP_089831013.1">
    <property type="nucleotide sequence ID" value="NZ_FNBN01000002.1"/>
</dbReference>
<evidence type="ECO:0000313" key="3">
    <source>
        <dbReference type="EMBL" id="SDF65287.1"/>
    </source>
</evidence>
<feature type="region of interest" description="Disordered" evidence="1">
    <location>
        <begin position="1"/>
        <end position="57"/>
    </location>
</feature>
<organism evidence="3 4">
    <name type="scientific">Chitinophaga filiformis</name>
    <name type="common">Myxococcus filiformis</name>
    <name type="synonym">Flexibacter filiformis</name>
    <dbReference type="NCBI Taxonomy" id="104663"/>
    <lineage>
        <taxon>Bacteria</taxon>
        <taxon>Pseudomonadati</taxon>
        <taxon>Bacteroidota</taxon>
        <taxon>Chitinophagia</taxon>
        <taxon>Chitinophagales</taxon>
        <taxon>Chitinophagaceae</taxon>
        <taxon>Chitinophaga</taxon>
    </lineage>
</organism>
<sequence>MPTSKQTTAKPAAKNTTKAAPAKESAAKKPAKETGGKGLKAPLTPSPELAAVIGNDPLPRTEMTKKIWDYIKEHNLQDAQNKRLINADDKLKKVFNGKSQISMFELAKEMNQHVK</sequence>
<dbReference type="OrthoDB" id="680184at2"/>
<name>A0A1G7MUB6_CHIFI</name>
<dbReference type="Proteomes" id="UP000199045">
    <property type="component" value="Unassembled WGS sequence"/>
</dbReference>
<accession>A0A1G7MUB6</accession>
<dbReference type="Pfam" id="PF02201">
    <property type="entry name" value="SWIB"/>
    <property type="match status" value="1"/>
</dbReference>
<feature type="compositionally biased region" description="Low complexity" evidence="1">
    <location>
        <begin position="7"/>
        <end position="24"/>
    </location>
</feature>
<dbReference type="STRING" id="104663.SAMN04488121_102558"/>
<dbReference type="Gene3D" id="1.10.245.10">
    <property type="entry name" value="SWIB/MDM2 domain"/>
    <property type="match status" value="1"/>
</dbReference>
<dbReference type="InterPro" id="IPR019835">
    <property type="entry name" value="SWIB_domain"/>
</dbReference>
<evidence type="ECO:0000256" key="1">
    <source>
        <dbReference type="SAM" id="MobiDB-lite"/>
    </source>
</evidence>
<reference evidence="3 4" key="1">
    <citation type="submission" date="2016-10" db="EMBL/GenBank/DDBJ databases">
        <authorList>
            <person name="de Groot N.N."/>
        </authorList>
    </citation>
    <scope>NUCLEOTIDE SEQUENCE [LARGE SCALE GENOMIC DNA]</scope>
    <source>
        <strain evidence="3 4">DSM 527</strain>
    </source>
</reference>
<dbReference type="PANTHER" id="PTHR13844">
    <property type="entry name" value="SWI/SNF-RELATED MATRIX-ASSOCIATED ACTIN-DEPENDENT REGULATOR OF CHROMATIN SUBFAMILY D"/>
    <property type="match status" value="1"/>
</dbReference>